<dbReference type="GO" id="GO:0005506">
    <property type="term" value="F:iron ion binding"/>
    <property type="evidence" value="ECO:0007669"/>
    <property type="project" value="TreeGrafter"/>
</dbReference>
<protein>
    <submittedName>
        <fullName evidence="2">Hydrogenase assembly protein HypC</fullName>
    </submittedName>
</protein>
<organism evidence="2 3">
    <name type="scientific">Sulfurimicrobium lacus</name>
    <dbReference type="NCBI Taxonomy" id="2715678"/>
    <lineage>
        <taxon>Bacteria</taxon>
        <taxon>Pseudomonadati</taxon>
        <taxon>Pseudomonadota</taxon>
        <taxon>Betaproteobacteria</taxon>
        <taxon>Nitrosomonadales</taxon>
        <taxon>Sulfuricellaceae</taxon>
        <taxon>Sulfurimicrobium</taxon>
    </lineage>
</organism>
<dbReference type="PRINTS" id="PR00445">
    <property type="entry name" value="HUPFHYPC"/>
</dbReference>
<dbReference type="PANTHER" id="PTHR35177:SF2">
    <property type="entry name" value="HYDROGENASE MATURATION FACTOR HYBG"/>
    <property type="match status" value="1"/>
</dbReference>
<evidence type="ECO:0000313" key="3">
    <source>
        <dbReference type="Proteomes" id="UP000502260"/>
    </source>
</evidence>
<accession>A0A6F8VHP4</accession>
<dbReference type="PANTHER" id="PTHR35177">
    <property type="entry name" value="HYDROGENASE MATURATION FACTOR HYBG"/>
    <property type="match status" value="1"/>
</dbReference>
<keyword evidence="3" id="KW-1185">Reference proteome</keyword>
<dbReference type="NCBIfam" id="TIGR00074">
    <property type="entry name" value="hypC_hupF"/>
    <property type="match status" value="1"/>
</dbReference>
<evidence type="ECO:0000256" key="1">
    <source>
        <dbReference type="ARBA" id="ARBA00006018"/>
    </source>
</evidence>
<dbReference type="Gene3D" id="2.30.30.140">
    <property type="match status" value="1"/>
</dbReference>
<comment type="similarity">
    <text evidence="1">Belongs to the HupF/HypC family.</text>
</comment>
<gene>
    <name evidence="2" type="primary">hypC_1</name>
    <name evidence="2" type="ORF">SKTS_34320</name>
</gene>
<dbReference type="Pfam" id="PF01455">
    <property type="entry name" value="HupF_HypC"/>
    <property type="match status" value="1"/>
</dbReference>
<proteinExistence type="inferred from homology"/>
<evidence type="ECO:0000313" key="2">
    <source>
        <dbReference type="EMBL" id="BCB28546.1"/>
    </source>
</evidence>
<dbReference type="InterPro" id="IPR001109">
    <property type="entry name" value="Hydrogenase_HupF/HypC"/>
</dbReference>
<dbReference type="AlphaFoldDB" id="A0A6F8VHP4"/>
<dbReference type="KEGG" id="slac:SKTS_34320"/>
<dbReference type="SUPFAM" id="SSF159127">
    <property type="entry name" value="HupF/HypC-like"/>
    <property type="match status" value="1"/>
</dbReference>
<dbReference type="EMBL" id="AP022853">
    <property type="protein sequence ID" value="BCB28546.1"/>
    <property type="molecule type" value="Genomic_DNA"/>
</dbReference>
<dbReference type="GO" id="GO:1902670">
    <property type="term" value="F:carbon dioxide binding"/>
    <property type="evidence" value="ECO:0007669"/>
    <property type="project" value="TreeGrafter"/>
</dbReference>
<name>A0A6F8VHP4_9PROT</name>
<dbReference type="Proteomes" id="UP000502260">
    <property type="component" value="Chromosome"/>
</dbReference>
<sequence length="74" mass="8092">MCMAIPSRIVALDGMMATVECFGEQRDVSLILLVDEVVLGDYVLVQAGRFAYQRIEAEPAQEALRAFSEIIAAS</sequence>
<dbReference type="GO" id="GO:0051604">
    <property type="term" value="P:protein maturation"/>
    <property type="evidence" value="ECO:0007669"/>
    <property type="project" value="TreeGrafter"/>
</dbReference>
<reference evidence="3" key="1">
    <citation type="submission" date="2020-03" db="EMBL/GenBank/DDBJ databases">
        <title>Complete genome sequence of sulfur-oxidizing bacterium skT11.</title>
        <authorList>
            <person name="Kanda M."/>
            <person name="Kojima H."/>
            <person name="Fukui M."/>
        </authorList>
    </citation>
    <scope>NUCLEOTIDE SEQUENCE [LARGE SCALE GENOMIC DNA]</scope>
    <source>
        <strain evidence="3">skT11</strain>
    </source>
</reference>